<protein>
    <recommendedName>
        <fullName evidence="2">DUF4873 domain-containing protein</fullName>
    </recommendedName>
</protein>
<organism evidence="3 4">
    <name type="scientific">Blastococcus mobilis</name>
    <dbReference type="NCBI Taxonomy" id="1938746"/>
    <lineage>
        <taxon>Bacteria</taxon>
        <taxon>Bacillati</taxon>
        <taxon>Actinomycetota</taxon>
        <taxon>Actinomycetes</taxon>
        <taxon>Geodermatophilales</taxon>
        <taxon>Geodermatophilaceae</taxon>
        <taxon>Blastococcus</taxon>
    </lineage>
</organism>
<evidence type="ECO:0000313" key="3">
    <source>
        <dbReference type="EMBL" id="SNR88458.1"/>
    </source>
</evidence>
<reference evidence="3 4" key="1">
    <citation type="submission" date="2017-06" db="EMBL/GenBank/DDBJ databases">
        <authorList>
            <person name="Kim H.J."/>
            <person name="Triplett B.A."/>
        </authorList>
    </citation>
    <scope>NUCLEOTIDE SEQUENCE [LARGE SCALE GENOMIC DNA]</scope>
    <source>
        <strain evidence="3 4">DSM 44272</strain>
    </source>
</reference>
<evidence type="ECO:0000313" key="4">
    <source>
        <dbReference type="Proteomes" id="UP000198403"/>
    </source>
</evidence>
<dbReference type="InterPro" id="IPR032371">
    <property type="entry name" value="DUF4873"/>
</dbReference>
<feature type="region of interest" description="Disordered" evidence="1">
    <location>
        <begin position="79"/>
        <end position="105"/>
    </location>
</feature>
<gene>
    <name evidence="3" type="ORF">SAMN06272737_13524</name>
</gene>
<evidence type="ECO:0000256" key="1">
    <source>
        <dbReference type="SAM" id="MobiDB-lite"/>
    </source>
</evidence>
<dbReference type="AlphaFoldDB" id="A0A239A017"/>
<dbReference type="Pfam" id="PF16170">
    <property type="entry name" value="DUF4873"/>
    <property type="match status" value="1"/>
</dbReference>
<accession>A0A239A017</accession>
<name>A0A239A017_9ACTN</name>
<dbReference type="EMBL" id="FZNO01000035">
    <property type="protein sequence ID" value="SNR88458.1"/>
    <property type="molecule type" value="Genomic_DNA"/>
</dbReference>
<keyword evidence="4" id="KW-1185">Reference proteome</keyword>
<dbReference type="OrthoDB" id="3683556at2"/>
<sequence>MSGPDDDREGFDGDVTVTVDGEPSRTVHAALAARFDPLAGRVVCSGRIATGLPARTALVLTTPHGSAAAEAVEGDAWGNTRISGRDRPPFPVELLDGDGEGVPRG</sequence>
<feature type="domain" description="DUF4873" evidence="2">
    <location>
        <begin position="9"/>
        <end position="92"/>
    </location>
</feature>
<proteinExistence type="predicted"/>
<dbReference type="Proteomes" id="UP000198403">
    <property type="component" value="Unassembled WGS sequence"/>
</dbReference>
<evidence type="ECO:0000259" key="2">
    <source>
        <dbReference type="Pfam" id="PF16170"/>
    </source>
</evidence>
<dbReference type="RefSeq" id="WP_089338672.1">
    <property type="nucleotide sequence ID" value="NZ_FZNO01000035.1"/>
</dbReference>